<dbReference type="SMART" id="SM00028">
    <property type="entry name" value="TPR"/>
    <property type="match status" value="7"/>
</dbReference>
<dbReference type="Gene3D" id="3.40.525.10">
    <property type="entry name" value="CRAL-TRIO lipid binding domain"/>
    <property type="match status" value="1"/>
</dbReference>
<dbReference type="InterPro" id="IPR022181">
    <property type="entry name" value="Bcl2-/adenovirus-E1B"/>
</dbReference>
<accession>A0A7D9EIN0</accession>
<evidence type="ECO:0000256" key="10">
    <source>
        <dbReference type="SAM" id="MobiDB-lite"/>
    </source>
</evidence>
<name>A0A7D9EIN0_PARCT</name>
<feature type="region of interest" description="Disordered" evidence="10">
    <location>
        <begin position="1113"/>
        <end position="1133"/>
    </location>
</feature>
<proteinExistence type="inferred from homology"/>
<dbReference type="InterPro" id="IPR036865">
    <property type="entry name" value="CRAL-TRIO_dom_sf"/>
</dbReference>
<dbReference type="Pfam" id="PF13716">
    <property type="entry name" value="CRAL_TRIO_2"/>
    <property type="match status" value="1"/>
</dbReference>
<sequence length="1325" mass="151965">MAVNLIDKNRLREIKKDLRLSSEKCLARGLVHTAKWAADLSLSLDVTLPPEPRKSTENIALLSEYDSYLLGKSCFDSKEFERAAFYLEECQSHQCYFLKIYSMYLAGEKKKNDQKTDLLGPLEKTSIQNKNLPLLKIELSKKRKHLDGFGLYMFGIVLRELGLKQEALEILLQSVEKEPLLWATWIEIAALCSTKEEVQNLVLPKHWMRMFFDAHAAIGLQQNAEALQMYTDFLNSGFKKSSYILSQLALAQYNLKDFDLAVELYDEVNKVDPYNLDNMDTYSNILYVKEMKPELSHLAHHCFEIDKYRVETCCVVANFYSLRQCHEKAILYFQRALRLNPRYLSAWTLMGHEYMEMKNTSAAIESYRQAIEVSPRDYRAWYGLGQTYEILKMPLYSLYYFSQAQRLKPNDSRTVVALGECYQKLNRVDEAKKCYRRAIAVGDFDGLAVLRLAKLHERLLEEDEAEKYYTSYIKKVEVVGVLSTEDLPGAYTFLTRHFIKKKQYDEAGKYAQKCCDFAESREDGKTMLRQISELRSLAEYNQKVRQFEILRKKKKLFLHIKIYKSKTESNMTANGSGLDRFLSKITADVVRAGIEKVSYTDVEIDDEDSLLGQLNDDLFKDSVIETSCGMQFPDLPEIKPEDISNAYVHERCCILVEDTIIEVYDELRRIFDLNDQKMSNDTESSKKKLLVLDCIKDSDRLQAYFQKLSLSIIQNALEKIVEDSKHVEPYLVSDIKSDIEIDAQQGSESNIEKNLDNNIDNTAHDLEINSQHENSFKNDNPSVRDNSQVDSVVQNEDSNIDSGQTGSTSGSLGFTTANSTMYQTEHNGSFNGQSSNEDSFFSAKNSTQGNGEHTTADSAMFTTADDFKENSSIFLSFDSPQDSTIMMQSPPGRIDSSDIDITLTSGPRQSTPLVDDKDNNHETTLSSAEASNILPEGLQHGGNDAGPHQSTPFKDDNHETTLSSADKLSDDLQHDVTEYQRTLQELSGDESSFGDPSSPRTLSRQSSAFGNVTLEFDTDWEASMKGMQEETGIKSRSEEKHKVILHELSFEDHGHRLKAPELLCPVFLAVQDDEFGDEERKKKQRMSQSIDDLCEMISEDSDDDQDLPLRRRAMSLECKKPPSKEQRKKAPTREELMAAFEELQHEIMEEKELEEEGTNEQDEEQKGTPAGEIMDNQEHGLDDPLRWHTVVFNGQHKVIDLKLLEPFLKVLTHGGYHHEGDKKTVIVVLTACNLPNKKMKRYPFLMEQLFFFIISTMDLLVTSEEYIFVYFHGGTSKNQSPSFSWLKKYYQYIDHRLRKSVTKVYVVHPNLWLKSVFRLCRPFLR</sequence>
<dbReference type="GO" id="GO:0016567">
    <property type="term" value="P:protein ubiquitination"/>
    <property type="evidence" value="ECO:0007669"/>
    <property type="project" value="TreeGrafter"/>
</dbReference>
<dbReference type="SUPFAM" id="SSF48452">
    <property type="entry name" value="TPR-like"/>
    <property type="match status" value="1"/>
</dbReference>
<evidence type="ECO:0000256" key="9">
    <source>
        <dbReference type="ARBA" id="ARBA00082695"/>
    </source>
</evidence>
<feature type="domain" description="CRAL-TRIO" evidence="12">
    <location>
        <begin position="1225"/>
        <end position="1323"/>
    </location>
</feature>
<gene>
    <name evidence="13" type="ORF">PACLA_8A012433</name>
</gene>
<feature type="compositionally biased region" description="Acidic residues" evidence="10">
    <location>
        <begin position="1151"/>
        <end position="1163"/>
    </location>
</feature>
<dbReference type="Pfam" id="PF13414">
    <property type="entry name" value="TPR_11"/>
    <property type="match status" value="1"/>
</dbReference>
<feature type="region of interest" description="Disordered" evidence="10">
    <location>
        <begin position="1151"/>
        <end position="1173"/>
    </location>
</feature>
<dbReference type="GO" id="GO:0005680">
    <property type="term" value="C:anaphase-promoting complex"/>
    <property type="evidence" value="ECO:0007669"/>
    <property type="project" value="InterPro"/>
</dbReference>
<evidence type="ECO:0000256" key="7">
    <source>
        <dbReference type="ARBA" id="ARBA00023306"/>
    </source>
</evidence>
<organism evidence="13 14">
    <name type="scientific">Paramuricea clavata</name>
    <name type="common">Red gorgonian</name>
    <name type="synonym">Violescent sea-whip</name>
    <dbReference type="NCBI Taxonomy" id="317549"/>
    <lineage>
        <taxon>Eukaryota</taxon>
        <taxon>Metazoa</taxon>
        <taxon>Cnidaria</taxon>
        <taxon>Anthozoa</taxon>
        <taxon>Octocorallia</taxon>
        <taxon>Malacalcyonacea</taxon>
        <taxon>Plexauridae</taxon>
        <taxon>Paramuricea</taxon>
    </lineage>
</organism>
<dbReference type="Gene3D" id="1.25.40.10">
    <property type="entry name" value="Tetratricopeptide repeat domain"/>
    <property type="match status" value="2"/>
</dbReference>
<evidence type="ECO:0000259" key="12">
    <source>
        <dbReference type="Pfam" id="PF13716"/>
    </source>
</evidence>
<dbReference type="InterPro" id="IPR011990">
    <property type="entry name" value="TPR-like_helical_dom_sf"/>
</dbReference>
<dbReference type="GO" id="GO:0031145">
    <property type="term" value="P:anaphase-promoting complex-dependent catabolic process"/>
    <property type="evidence" value="ECO:0007669"/>
    <property type="project" value="TreeGrafter"/>
</dbReference>
<dbReference type="Proteomes" id="UP001152795">
    <property type="component" value="Unassembled WGS sequence"/>
</dbReference>
<evidence type="ECO:0000256" key="5">
    <source>
        <dbReference type="ARBA" id="ARBA00022786"/>
    </source>
</evidence>
<dbReference type="SUPFAM" id="SSF52087">
    <property type="entry name" value="CRAL/TRIO domain"/>
    <property type="match status" value="1"/>
</dbReference>
<dbReference type="InterPro" id="IPR001251">
    <property type="entry name" value="CRAL-TRIO_dom"/>
</dbReference>
<evidence type="ECO:0000313" key="13">
    <source>
        <dbReference type="EMBL" id="CAB4011438.1"/>
    </source>
</evidence>
<dbReference type="Pfam" id="PF04049">
    <property type="entry name" value="ANAPC8"/>
    <property type="match status" value="1"/>
</dbReference>
<feature type="region of interest" description="Disordered" evidence="10">
    <location>
        <begin position="772"/>
        <end position="856"/>
    </location>
</feature>
<evidence type="ECO:0000256" key="8">
    <source>
        <dbReference type="ARBA" id="ARBA00061138"/>
    </source>
</evidence>
<dbReference type="CDD" id="cd00170">
    <property type="entry name" value="SEC14"/>
    <property type="match status" value="1"/>
</dbReference>
<dbReference type="OrthoDB" id="10262026at2759"/>
<evidence type="ECO:0000313" key="14">
    <source>
        <dbReference type="Proteomes" id="UP001152795"/>
    </source>
</evidence>
<dbReference type="Pfam" id="PF13181">
    <property type="entry name" value="TPR_8"/>
    <property type="match status" value="1"/>
</dbReference>
<dbReference type="PROSITE" id="PS50005">
    <property type="entry name" value="TPR"/>
    <property type="match status" value="4"/>
</dbReference>
<evidence type="ECO:0000256" key="3">
    <source>
        <dbReference type="ARBA" id="ARBA00022737"/>
    </source>
</evidence>
<keyword evidence="4" id="KW-0498">Mitosis</keyword>
<dbReference type="GO" id="GO:0045842">
    <property type="term" value="P:positive regulation of mitotic metaphase/anaphase transition"/>
    <property type="evidence" value="ECO:0007669"/>
    <property type="project" value="TreeGrafter"/>
</dbReference>
<keyword evidence="7" id="KW-0131">Cell cycle</keyword>
<evidence type="ECO:0000259" key="11">
    <source>
        <dbReference type="Pfam" id="PF04049"/>
    </source>
</evidence>
<comment type="caution">
    <text evidence="13">The sequence shown here is derived from an EMBL/GenBank/DDBJ whole genome shotgun (WGS) entry which is preliminary data.</text>
</comment>
<feature type="region of interest" description="Disordered" evidence="10">
    <location>
        <begin position="886"/>
        <end position="961"/>
    </location>
</feature>
<dbReference type="PANTHER" id="PTHR12558:SF10">
    <property type="entry name" value="CELL DIVISION CYCLE PROTEIN 23 HOMOLOG"/>
    <property type="match status" value="1"/>
</dbReference>
<keyword evidence="3" id="KW-0677">Repeat</keyword>
<dbReference type="InterPro" id="IPR007192">
    <property type="entry name" value="APC8"/>
</dbReference>
<feature type="compositionally biased region" description="Polar residues" evidence="10">
    <location>
        <begin position="902"/>
        <end position="912"/>
    </location>
</feature>
<reference evidence="13" key="1">
    <citation type="submission" date="2020-04" db="EMBL/GenBank/DDBJ databases">
        <authorList>
            <person name="Alioto T."/>
            <person name="Alioto T."/>
            <person name="Gomez Garrido J."/>
        </authorList>
    </citation>
    <scope>NUCLEOTIDE SEQUENCE</scope>
    <source>
        <strain evidence="13">A484AB</strain>
    </source>
</reference>
<evidence type="ECO:0000256" key="4">
    <source>
        <dbReference type="ARBA" id="ARBA00022776"/>
    </source>
</evidence>
<feature type="region of interest" description="Disordered" evidence="10">
    <location>
        <begin position="984"/>
        <end position="1008"/>
    </location>
</feature>
<evidence type="ECO:0000256" key="2">
    <source>
        <dbReference type="ARBA" id="ARBA00022618"/>
    </source>
</evidence>
<dbReference type="FunFam" id="1.25.40.10:FF:000093">
    <property type="entry name" value="cell division cycle protein 23 homolog"/>
    <property type="match status" value="1"/>
</dbReference>
<comment type="pathway">
    <text evidence="1">Protein modification; protein ubiquitination.</text>
</comment>
<keyword evidence="5" id="KW-0833">Ubl conjugation pathway</keyword>
<keyword evidence="2 13" id="KW-0132">Cell division</keyword>
<dbReference type="GO" id="GO:0051301">
    <property type="term" value="P:cell division"/>
    <property type="evidence" value="ECO:0007669"/>
    <property type="project" value="UniProtKB-KW"/>
</dbReference>
<evidence type="ECO:0000256" key="1">
    <source>
        <dbReference type="ARBA" id="ARBA00004906"/>
    </source>
</evidence>
<protein>
    <recommendedName>
        <fullName evidence="9">Cyclosome subunit 8</fullName>
    </recommendedName>
</protein>
<feature type="compositionally biased region" description="Polar residues" evidence="10">
    <location>
        <begin position="994"/>
        <end position="1008"/>
    </location>
</feature>
<comment type="similarity">
    <text evidence="8">Belongs to the APC8/CDC23 family.</text>
</comment>
<dbReference type="Pfam" id="PF12496">
    <property type="entry name" value="BNIP2"/>
    <property type="match status" value="1"/>
</dbReference>
<keyword evidence="14" id="KW-1185">Reference proteome</keyword>
<feature type="compositionally biased region" description="Polar residues" evidence="10">
    <location>
        <begin position="817"/>
        <end position="856"/>
    </location>
</feature>
<feature type="compositionally biased region" description="Polar residues" evidence="10">
    <location>
        <begin position="772"/>
        <end position="801"/>
    </location>
</feature>
<feature type="domain" description="Cdc23" evidence="11">
    <location>
        <begin position="13"/>
        <end position="249"/>
    </location>
</feature>
<feature type="compositionally biased region" description="Low complexity" evidence="10">
    <location>
        <begin position="802"/>
        <end position="816"/>
    </location>
</feature>
<dbReference type="SUPFAM" id="SSF81901">
    <property type="entry name" value="HCP-like"/>
    <property type="match status" value="1"/>
</dbReference>
<dbReference type="EMBL" id="CACRXK020007145">
    <property type="protein sequence ID" value="CAB4011438.1"/>
    <property type="molecule type" value="Genomic_DNA"/>
</dbReference>
<evidence type="ECO:0000256" key="6">
    <source>
        <dbReference type="ARBA" id="ARBA00022803"/>
    </source>
</evidence>
<keyword evidence="6" id="KW-0802">TPR repeat</keyword>
<dbReference type="InterPro" id="IPR019734">
    <property type="entry name" value="TPR_rpt"/>
</dbReference>
<dbReference type="PANTHER" id="PTHR12558">
    <property type="entry name" value="CELL DIVISION CYCLE 16,23,27"/>
    <property type="match status" value="1"/>
</dbReference>